<proteinExistence type="predicted"/>
<dbReference type="EMBL" id="NWBU01000004">
    <property type="protein sequence ID" value="PTQ13039.1"/>
    <property type="molecule type" value="Genomic_DNA"/>
</dbReference>
<dbReference type="Pfam" id="PF01663">
    <property type="entry name" value="Phosphodiest"/>
    <property type="match status" value="1"/>
</dbReference>
<evidence type="ECO:0000313" key="2">
    <source>
        <dbReference type="Proteomes" id="UP000244162"/>
    </source>
</evidence>
<dbReference type="Proteomes" id="UP000244162">
    <property type="component" value="Unassembled WGS sequence"/>
</dbReference>
<organism evidence="1 2">
    <name type="scientific">Sphingomonas oleivorans</name>
    <dbReference type="NCBI Taxonomy" id="1735121"/>
    <lineage>
        <taxon>Bacteria</taxon>
        <taxon>Pseudomonadati</taxon>
        <taxon>Pseudomonadota</taxon>
        <taxon>Alphaproteobacteria</taxon>
        <taxon>Sphingomonadales</taxon>
        <taxon>Sphingomonadaceae</taxon>
        <taxon>Sphingomonas</taxon>
    </lineage>
</organism>
<dbReference type="CDD" id="cd16018">
    <property type="entry name" value="Enpp"/>
    <property type="match status" value="1"/>
</dbReference>
<dbReference type="PANTHER" id="PTHR10151">
    <property type="entry name" value="ECTONUCLEOTIDE PYROPHOSPHATASE/PHOSPHODIESTERASE"/>
    <property type="match status" value="1"/>
</dbReference>
<comment type="caution">
    <text evidence="1">The sequence shown here is derived from an EMBL/GenBank/DDBJ whole genome shotgun (WGS) entry which is preliminary data.</text>
</comment>
<dbReference type="RefSeq" id="WP_107966274.1">
    <property type="nucleotide sequence ID" value="NZ_NWBU01000004.1"/>
</dbReference>
<dbReference type="Gene3D" id="3.40.720.10">
    <property type="entry name" value="Alkaline Phosphatase, subunit A"/>
    <property type="match status" value="1"/>
</dbReference>
<dbReference type="OrthoDB" id="9779418at2"/>
<sequence>MTPTLVLLVVGLTPELLGGDTPHLSRLASRGGMRPLSTVTPAVTCSVQSTLLTGLPPAGHGAVANGWYFRDLAEVWLWRQSNHLIAGEKIWEAGRARDPDFTCAKLFWWYNMYATADWSVTPRPMYPADGRKIPDCYSHPVDLRDELTGLLGSFPLFRFWGPMADISASRWIAAATSHVITTRNPTLTLSYLPHLDYDLQRYGPDRKHPAIGRALREVDALAGDLIAQAEARHARVLIVSEYGITPVSEAIFINRALREAGLVTVREELGRELLDPGASEAFAVADHQLAHIYVRRPEQIGRVRRLIELMDGVEAIWGGPEKQAQGLDHPRSGELVAIARADRWFAYHYWLEDARAPDFATTVDIHRKPGYDPVELFFDPALRFPKLSSAWTLALRKLGQRRLMSVISSGDTGLVRGSHGRLTDDPDQGPLVISSNPELLPPGSVAATDFKALALAHVFD</sequence>
<dbReference type="PANTHER" id="PTHR10151:SF120">
    <property type="entry name" value="BIS(5'-ADENOSYL)-TRIPHOSPHATASE"/>
    <property type="match status" value="1"/>
</dbReference>
<dbReference type="InterPro" id="IPR002591">
    <property type="entry name" value="Phosphodiest/P_Trfase"/>
</dbReference>
<evidence type="ECO:0000313" key="1">
    <source>
        <dbReference type="EMBL" id="PTQ13039.1"/>
    </source>
</evidence>
<dbReference type="GO" id="GO:0016787">
    <property type="term" value="F:hydrolase activity"/>
    <property type="evidence" value="ECO:0007669"/>
    <property type="project" value="UniProtKB-ARBA"/>
</dbReference>
<dbReference type="AlphaFoldDB" id="A0A2T5G1K2"/>
<gene>
    <name evidence="1" type="ORF">CLG96_02550</name>
</gene>
<name>A0A2T5G1K2_9SPHN</name>
<dbReference type="SUPFAM" id="SSF53649">
    <property type="entry name" value="Alkaline phosphatase-like"/>
    <property type="match status" value="1"/>
</dbReference>
<accession>A0A2T5G1K2</accession>
<keyword evidence="2" id="KW-1185">Reference proteome</keyword>
<reference evidence="1 2" key="1">
    <citation type="submission" date="2017-09" db="EMBL/GenBank/DDBJ databases">
        <title>Sphingomonas panjinensis sp.nov., isolated from oil-contaminated soil.</title>
        <authorList>
            <person name="Wang L."/>
            <person name="Chen L."/>
        </authorList>
    </citation>
    <scope>NUCLEOTIDE SEQUENCE [LARGE SCALE GENOMIC DNA]</scope>
    <source>
        <strain evidence="1 2">FW-11</strain>
    </source>
</reference>
<protein>
    <submittedName>
        <fullName evidence="1">Alkaline phosphatase family protein</fullName>
    </submittedName>
</protein>
<dbReference type="InterPro" id="IPR017850">
    <property type="entry name" value="Alkaline_phosphatase_core_sf"/>
</dbReference>